<feature type="domain" description="C-type lectin" evidence="3">
    <location>
        <begin position="17"/>
        <end position="126"/>
    </location>
</feature>
<dbReference type="InterPro" id="IPR018378">
    <property type="entry name" value="C-type_lectin_CS"/>
</dbReference>
<dbReference type="InterPro" id="IPR016186">
    <property type="entry name" value="C-type_lectin-like/link_sf"/>
</dbReference>
<reference evidence="4" key="1">
    <citation type="submission" date="2025-08" db="UniProtKB">
        <authorList>
            <consortium name="Ensembl"/>
        </authorList>
    </citation>
    <scope>IDENTIFICATION</scope>
</reference>
<dbReference type="Ensembl" id="ENSAMXT00005009821.1">
    <property type="protein sequence ID" value="ENSAMXP00005008793.1"/>
    <property type="gene ID" value="ENSAMXG00005005061.1"/>
</dbReference>
<dbReference type="SMART" id="SM00034">
    <property type="entry name" value="CLECT"/>
    <property type="match status" value="1"/>
</dbReference>
<feature type="chain" id="PRO_5034226397" description="C-type lectin domain-containing protein" evidence="2">
    <location>
        <begin position="20"/>
        <end position="129"/>
    </location>
</feature>
<evidence type="ECO:0000313" key="5">
    <source>
        <dbReference type="Proteomes" id="UP000694621"/>
    </source>
</evidence>
<dbReference type="PANTHER" id="PTHR45784:SF3">
    <property type="entry name" value="C-TYPE LECTIN DOMAIN FAMILY 4 MEMBER K-LIKE-RELATED"/>
    <property type="match status" value="1"/>
</dbReference>
<dbReference type="InterPro" id="IPR016187">
    <property type="entry name" value="CTDL_fold"/>
</dbReference>
<feature type="signal peptide" evidence="2">
    <location>
        <begin position="1"/>
        <end position="19"/>
    </location>
</feature>
<accession>A0A8B9H8C7</accession>
<protein>
    <recommendedName>
        <fullName evidence="3">C-type lectin domain-containing protein</fullName>
    </recommendedName>
</protein>
<evidence type="ECO:0000313" key="4">
    <source>
        <dbReference type="Ensembl" id="ENSAMXP00005008793.1"/>
    </source>
</evidence>
<evidence type="ECO:0000256" key="2">
    <source>
        <dbReference type="SAM" id="SignalP"/>
    </source>
</evidence>
<name>A0A8B9H8C7_ASTMX</name>
<dbReference type="PROSITE" id="PS50041">
    <property type="entry name" value="C_TYPE_LECTIN_2"/>
    <property type="match status" value="1"/>
</dbReference>
<dbReference type="CDD" id="cd03602">
    <property type="entry name" value="CLECT_1"/>
    <property type="match status" value="1"/>
</dbReference>
<proteinExistence type="predicted"/>
<dbReference type="AlphaFoldDB" id="A0A8B9H8C7"/>
<dbReference type="PROSITE" id="PS00615">
    <property type="entry name" value="C_TYPE_LECTIN_1"/>
    <property type="match status" value="1"/>
</dbReference>
<dbReference type="InterPro" id="IPR001304">
    <property type="entry name" value="C-type_lectin-like"/>
</dbReference>
<evidence type="ECO:0000259" key="3">
    <source>
        <dbReference type="PROSITE" id="PS50041"/>
    </source>
</evidence>
<organism evidence="4 5">
    <name type="scientific">Astyanax mexicanus</name>
    <name type="common">Blind cave fish</name>
    <name type="synonym">Astyanax fasciatus mexicanus</name>
    <dbReference type="NCBI Taxonomy" id="7994"/>
    <lineage>
        <taxon>Eukaryota</taxon>
        <taxon>Metazoa</taxon>
        <taxon>Chordata</taxon>
        <taxon>Craniata</taxon>
        <taxon>Vertebrata</taxon>
        <taxon>Euteleostomi</taxon>
        <taxon>Actinopterygii</taxon>
        <taxon>Neopterygii</taxon>
        <taxon>Teleostei</taxon>
        <taxon>Ostariophysi</taxon>
        <taxon>Characiformes</taxon>
        <taxon>Characoidei</taxon>
        <taxon>Acestrorhamphidae</taxon>
        <taxon>Acestrorhamphinae</taxon>
        <taxon>Astyanax</taxon>
    </lineage>
</organism>
<dbReference type="Gene3D" id="3.10.100.10">
    <property type="entry name" value="Mannose-Binding Protein A, subunit A"/>
    <property type="match status" value="1"/>
</dbReference>
<dbReference type="SUPFAM" id="SSF56436">
    <property type="entry name" value="C-type lectin-like"/>
    <property type="match status" value="1"/>
</dbReference>
<keyword evidence="2" id="KW-0732">Signal</keyword>
<dbReference type="Pfam" id="PF00059">
    <property type="entry name" value="Lectin_C"/>
    <property type="match status" value="1"/>
</dbReference>
<keyword evidence="1" id="KW-1015">Disulfide bond</keyword>
<evidence type="ECO:0000256" key="1">
    <source>
        <dbReference type="ARBA" id="ARBA00023157"/>
    </source>
</evidence>
<dbReference type="Proteomes" id="UP000694621">
    <property type="component" value="Unplaced"/>
</dbReference>
<sequence>PKRMYLQTLMLLLVTEFYTERFIFINERKTWREAQSYCRENHTDLASVRNQTENQQVWNETKNVGIMTWIGLFNDPWKWSDKKNSSFRYWFPNQPDITDKCAAASVMDQSQWHDVNCNTSYPFICYESK</sequence>
<dbReference type="PANTHER" id="PTHR45784">
    <property type="entry name" value="C-TYPE LECTIN DOMAIN FAMILY 20 MEMBER A-RELATED"/>
    <property type="match status" value="1"/>
</dbReference>